<proteinExistence type="predicted"/>
<sequence length="48" mass="5410">MTILKPDSKERGSWVSISDALQLMLMFGTFIVSLITLVVELIKISKKK</sequence>
<gene>
    <name evidence="2" type="ORF">DWV05_02755</name>
</gene>
<dbReference type="Proteomes" id="UP000254492">
    <property type="component" value="Unassembled WGS sequence"/>
</dbReference>
<reference evidence="2 3" key="1">
    <citation type="submission" date="2018-07" db="EMBL/GenBank/DDBJ databases">
        <title>Genome-based reclassification of Weissella jogaejeotgali as Weissella thailandensis.</title>
        <authorList>
            <person name="Chun J."/>
            <person name="Kim B.-Y."/>
            <person name="Kwak M.-J."/>
        </authorList>
    </citation>
    <scope>NUCLEOTIDE SEQUENCE [LARGE SCALE GENOMIC DNA]</scope>
    <source>
        <strain evidence="2 3">KCTC 3751</strain>
    </source>
</reference>
<organism evidence="2 3">
    <name type="scientific">Weissella thailandensis</name>
    <dbReference type="NCBI Taxonomy" id="89061"/>
    <lineage>
        <taxon>Bacteria</taxon>
        <taxon>Bacillati</taxon>
        <taxon>Bacillota</taxon>
        <taxon>Bacilli</taxon>
        <taxon>Lactobacillales</taxon>
        <taxon>Lactobacillaceae</taxon>
        <taxon>Weissella</taxon>
    </lineage>
</organism>
<dbReference type="Pfam" id="PF16935">
    <property type="entry name" value="Hol_Tox"/>
    <property type="match status" value="1"/>
</dbReference>
<accession>A0ABX9I606</accession>
<keyword evidence="3" id="KW-1185">Reference proteome</keyword>
<keyword evidence="1" id="KW-0472">Membrane</keyword>
<name>A0ABX9I606_9LACO</name>
<dbReference type="InterPro" id="IPR031616">
    <property type="entry name" value="BsrE-like"/>
</dbReference>
<keyword evidence="1" id="KW-0812">Transmembrane</keyword>
<evidence type="ECO:0000313" key="2">
    <source>
        <dbReference type="EMBL" id="RDS59932.1"/>
    </source>
</evidence>
<feature type="transmembrane region" description="Helical" evidence="1">
    <location>
        <begin position="20"/>
        <end position="42"/>
    </location>
</feature>
<keyword evidence="1" id="KW-1133">Transmembrane helix</keyword>
<evidence type="ECO:0000313" key="3">
    <source>
        <dbReference type="Proteomes" id="UP000254492"/>
    </source>
</evidence>
<dbReference type="EMBL" id="QRAY01000004">
    <property type="protein sequence ID" value="RDS59932.1"/>
    <property type="molecule type" value="Genomic_DNA"/>
</dbReference>
<evidence type="ECO:0000256" key="1">
    <source>
        <dbReference type="SAM" id="Phobius"/>
    </source>
</evidence>
<comment type="caution">
    <text evidence="2">The sequence shown here is derived from an EMBL/GenBank/DDBJ whole genome shotgun (WGS) entry which is preliminary data.</text>
</comment>
<protein>
    <submittedName>
        <fullName evidence="2">Holin-like toxin</fullName>
    </submittedName>
</protein>